<name>A0ABY4G666_9BACT</name>
<proteinExistence type="predicted"/>
<evidence type="ECO:0000313" key="4">
    <source>
        <dbReference type="EMBL" id="UOQ66260.1"/>
    </source>
</evidence>
<dbReference type="PROSITE" id="PS50005">
    <property type="entry name" value="TPR"/>
    <property type="match status" value="1"/>
</dbReference>
<dbReference type="SMART" id="SM00028">
    <property type="entry name" value="TPR"/>
    <property type="match status" value="2"/>
</dbReference>
<evidence type="ECO:0000256" key="3">
    <source>
        <dbReference type="SAM" id="SignalP"/>
    </source>
</evidence>
<evidence type="ECO:0000313" key="5">
    <source>
        <dbReference type="Proteomes" id="UP000830401"/>
    </source>
</evidence>
<reference evidence="4" key="1">
    <citation type="submission" date="2022-04" db="EMBL/GenBank/DDBJ databases">
        <title>Hymenobacter sp. isolated from the air.</title>
        <authorList>
            <person name="Won M."/>
            <person name="Lee C.-M."/>
            <person name="Woen H.-Y."/>
            <person name="Kwon S.-W."/>
        </authorList>
    </citation>
    <scope>NUCLEOTIDE SEQUENCE</scope>
    <source>
        <strain evidence="4">5420S-77</strain>
    </source>
</reference>
<evidence type="ECO:0000256" key="1">
    <source>
        <dbReference type="PROSITE-ProRule" id="PRU00339"/>
    </source>
</evidence>
<feature type="region of interest" description="Disordered" evidence="2">
    <location>
        <begin position="23"/>
        <end position="62"/>
    </location>
</feature>
<dbReference type="EMBL" id="CP095061">
    <property type="protein sequence ID" value="UOQ66260.1"/>
    <property type="molecule type" value="Genomic_DNA"/>
</dbReference>
<feature type="signal peptide" evidence="3">
    <location>
        <begin position="1"/>
        <end position="21"/>
    </location>
</feature>
<dbReference type="RefSeq" id="WP_245120238.1">
    <property type="nucleotide sequence ID" value="NZ_CP095061.1"/>
</dbReference>
<accession>A0ABY4G666</accession>
<feature type="compositionally biased region" description="Low complexity" evidence="2">
    <location>
        <begin position="30"/>
        <end position="60"/>
    </location>
</feature>
<evidence type="ECO:0000256" key="2">
    <source>
        <dbReference type="SAM" id="MobiDB-lite"/>
    </source>
</evidence>
<dbReference type="SUPFAM" id="SSF48452">
    <property type="entry name" value="TPR-like"/>
    <property type="match status" value="1"/>
</dbReference>
<gene>
    <name evidence="4" type="ORF">MUN86_22665</name>
</gene>
<dbReference type="Proteomes" id="UP000830401">
    <property type="component" value="Chromosome"/>
</dbReference>
<feature type="repeat" description="TPR" evidence="1">
    <location>
        <begin position="209"/>
        <end position="242"/>
    </location>
</feature>
<dbReference type="Gene3D" id="1.25.40.10">
    <property type="entry name" value="Tetratricopeptide repeat domain"/>
    <property type="match status" value="1"/>
</dbReference>
<protein>
    <submittedName>
        <fullName evidence="4">Tetratricopeptide repeat protein</fullName>
    </submittedName>
</protein>
<feature type="chain" id="PRO_5046682261" evidence="3">
    <location>
        <begin position="22"/>
        <end position="310"/>
    </location>
</feature>
<dbReference type="InterPro" id="IPR011990">
    <property type="entry name" value="TPR-like_helical_dom_sf"/>
</dbReference>
<keyword evidence="3" id="KW-0732">Signal</keyword>
<keyword evidence="5" id="KW-1185">Reference proteome</keyword>
<sequence>MQHRLLFLLLLPLSLAWPCTAQNQPDAKPTKPAAAAKSAAPKTKSAPAQTKPATTQPKATAEADVLERASQLMLDRKYESAYKVLNRFDPKHRRPAVVLKKMELAINYNLRSREYEAFGFRDLEPLERLDSLRVRYSRAAIPYSFPIERTLLSLKKQYPTNYKISRALGDYYYQVLQCDCAEAEKSPKTLMALVSRNYTTANAHGLGDFTSYYALGYVHMLRNRFAESVTPFKRAIKLRPSYAWTHFHLAYCYNELKQLAKAGEEARAAARYFTDDPQMKSDALYMVEDIERRLATTTPSGSKTSSKKKM</sequence>
<keyword evidence="1" id="KW-0802">TPR repeat</keyword>
<organism evidence="4 5">
    <name type="scientific">Hymenobacter volaticus</name>
    <dbReference type="NCBI Taxonomy" id="2932254"/>
    <lineage>
        <taxon>Bacteria</taxon>
        <taxon>Pseudomonadati</taxon>
        <taxon>Bacteroidota</taxon>
        <taxon>Cytophagia</taxon>
        <taxon>Cytophagales</taxon>
        <taxon>Hymenobacteraceae</taxon>
        <taxon>Hymenobacter</taxon>
    </lineage>
</organism>
<dbReference type="InterPro" id="IPR019734">
    <property type="entry name" value="TPR_rpt"/>
</dbReference>